<dbReference type="STRING" id="1286106.MPL1_02733"/>
<dbReference type="SUPFAM" id="SSF56935">
    <property type="entry name" value="Porins"/>
    <property type="match status" value="1"/>
</dbReference>
<dbReference type="Pfam" id="PF07715">
    <property type="entry name" value="Plug"/>
    <property type="match status" value="1"/>
</dbReference>
<feature type="domain" description="TonB-dependent receptor-like beta-barrel" evidence="14">
    <location>
        <begin position="219"/>
        <end position="626"/>
    </location>
</feature>
<dbReference type="PANTHER" id="PTHR32552:SF81">
    <property type="entry name" value="TONB-DEPENDENT OUTER MEMBRANE RECEPTOR"/>
    <property type="match status" value="1"/>
</dbReference>
<evidence type="ECO:0000256" key="3">
    <source>
        <dbReference type="ARBA" id="ARBA00022452"/>
    </source>
</evidence>
<dbReference type="Proteomes" id="UP000012019">
    <property type="component" value="Unassembled WGS sequence"/>
</dbReference>
<dbReference type="GO" id="GO:0006826">
    <property type="term" value="P:iron ion transport"/>
    <property type="evidence" value="ECO:0007669"/>
    <property type="project" value="UniProtKB-KW"/>
</dbReference>
<dbReference type="PATRIC" id="fig|1286106.3.peg.541"/>
<evidence type="ECO:0000256" key="12">
    <source>
        <dbReference type="RuleBase" id="RU003357"/>
    </source>
</evidence>
<accession>M7PIV6</accession>
<keyword evidence="9 11" id="KW-0472">Membrane</keyword>
<dbReference type="PROSITE" id="PS52016">
    <property type="entry name" value="TONB_DEPENDENT_REC_3"/>
    <property type="match status" value="1"/>
</dbReference>
<feature type="domain" description="TonB-dependent receptor plug" evidence="15">
    <location>
        <begin position="48"/>
        <end position="150"/>
    </location>
</feature>
<keyword evidence="5 11" id="KW-0812">Transmembrane</keyword>
<evidence type="ECO:0000256" key="9">
    <source>
        <dbReference type="ARBA" id="ARBA00023136"/>
    </source>
</evidence>
<protein>
    <submittedName>
        <fullName evidence="16">TonB-dependent receptor</fullName>
    </submittedName>
</protein>
<keyword evidence="3 11" id="KW-1134">Transmembrane beta strand</keyword>
<evidence type="ECO:0000256" key="11">
    <source>
        <dbReference type="PROSITE-ProRule" id="PRU01360"/>
    </source>
</evidence>
<keyword evidence="6" id="KW-0408">Iron</keyword>
<comment type="similarity">
    <text evidence="11 12">Belongs to the TonB-dependent receptor family.</text>
</comment>
<dbReference type="AlphaFoldDB" id="M7PIV6"/>
<keyword evidence="10 11" id="KW-0998">Cell outer membrane</keyword>
<keyword evidence="13" id="KW-0732">Signal</keyword>
<dbReference type="OrthoDB" id="7051185at2"/>
<evidence type="ECO:0000313" key="17">
    <source>
        <dbReference type="Proteomes" id="UP000012019"/>
    </source>
</evidence>
<feature type="signal peptide" evidence="13">
    <location>
        <begin position="1"/>
        <end position="23"/>
    </location>
</feature>
<dbReference type="PANTHER" id="PTHR32552">
    <property type="entry name" value="FERRICHROME IRON RECEPTOR-RELATED"/>
    <property type="match status" value="1"/>
</dbReference>
<keyword evidence="4" id="KW-0410">Iron transport</keyword>
<keyword evidence="2 11" id="KW-0813">Transport</keyword>
<comment type="caution">
    <text evidence="16">The sequence shown here is derived from an EMBL/GenBank/DDBJ whole genome shotgun (WGS) entry which is preliminary data.</text>
</comment>
<dbReference type="eggNOG" id="COG4771">
    <property type="taxonomic scope" value="Bacteria"/>
</dbReference>
<evidence type="ECO:0000256" key="7">
    <source>
        <dbReference type="ARBA" id="ARBA00023065"/>
    </source>
</evidence>
<keyword evidence="17" id="KW-1185">Reference proteome</keyword>
<dbReference type="GO" id="GO:0009279">
    <property type="term" value="C:cell outer membrane"/>
    <property type="evidence" value="ECO:0007669"/>
    <property type="project" value="UniProtKB-SubCell"/>
</dbReference>
<evidence type="ECO:0000259" key="15">
    <source>
        <dbReference type="Pfam" id="PF07715"/>
    </source>
</evidence>
<evidence type="ECO:0000256" key="5">
    <source>
        <dbReference type="ARBA" id="ARBA00022692"/>
    </source>
</evidence>
<proteinExistence type="inferred from homology"/>
<gene>
    <name evidence="16" type="ORF">MPL1_02733</name>
</gene>
<evidence type="ECO:0000259" key="14">
    <source>
        <dbReference type="Pfam" id="PF00593"/>
    </source>
</evidence>
<evidence type="ECO:0000256" key="8">
    <source>
        <dbReference type="ARBA" id="ARBA00023077"/>
    </source>
</evidence>
<dbReference type="Pfam" id="PF00593">
    <property type="entry name" value="TonB_dep_Rec_b-barrel"/>
    <property type="match status" value="1"/>
</dbReference>
<evidence type="ECO:0000256" key="2">
    <source>
        <dbReference type="ARBA" id="ARBA00022448"/>
    </source>
</evidence>
<keyword evidence="7" id="KW-0406">Ion transport</keyword>
<dbReference type="InterPro" id="IPR036942">
    <property type="entry name" value="Beta-barrel_TonB_sf"/>
</dbReference>
<dbReference type="InterPro" id="IPR012910">
    <property type="entry name" value="Plug_dom"/>
</dbReference>
<evidence type="ECO:0000256" key="4">
    <source>
        <dbReference type="ARBA" id="ARBA00022496"/>
    </source>
</evidence>
<name>M7PIV6_9GAMM</name>
<dbReference type="InterPro" id="IPR000531">
    <property type="entry name" value="Beta-barrel_TonB"/>
</dbReference>
<evidence type="ECO:0000256" key="10">
    <source>
        <dbReference type="ARBA" id="ARBA00023237"/>
    </source>
</evidence>
<dbReference type="InterPro" id="IPR039426">
    <property type="entry name" value="TonB-dep_rcpt-like"/>
</dbReference>
<feature type="chain" id="PRO_5004083207" evidence="13">
    <location>
        <begin position="24"/>
        <end position="662"/>
    </location>
</feature>
<organism evidence="16 17">
    <name type="scientific">Methylophaga lonarensis MPL</name>
    <dbReference type="NCBI Taxonomy" id="1286106"/>
    <lineage>
        <taxon>Bacteria</taxon>
        <taxon>Pseudomonadati</taxon>
        <taxon>Pseudomonadota</taxon>
        <taxon>Gammaproteobacteria</taxon>
        <taxon>Thiotrichales</taxon>
        <taxon>Piscirickettsiaceae</taxon>
        <taxon>Methylophaga</taxon>
    </lineage>
</organism>
<dbReference type="Gene3D" id="2.40.170.20">
    <property type="entry name" value="TonB-dependent receptor, beta-barrel domain"/>
    <property type="match status" value="1"/>
</dbReference>
<dbReference type="CDD" id="cd01347">
    <property type="entry name" value="ligand_gated_channel"/>
    <property type="match status" value="1"/>
</dbReference>
<evidence type="ECO:0000313" key="16">
    <source>
        <dbReference type="EMBL" id="EMR13810.1"/>
    </source>
</evidence>
<sequence length="662" mass="73970">MNKQKTLYWMMAIAIANSPVTWAETQDESVELSTLVVSSKRSTELEKLDVETKIISKETLEKTDVQSLDGLNGLAPGLSILQRGARIYNNISLRGQSSMDFYVPNVLVYVDGLVQDQGTLGQALPIATRQVEVLNGPQGTLYGRGAVGGVINIITDKPGEGKDFELSTSQSNLKQMVSGRVNQALGDSGLFFDLSGHYLDEDGEYKGLLSGKDLGDSLNKQIQGRLRWAPENSPWDVMLSLRHDEIRSSEEQYVPESDFSRRRAFPVENEYSLRLDSYGLIASYDFDKVKVSSLTSYQGRDFNRVVFSQASPESQKTITQELRITSLPSAYDTFSYLAGLYYEDTDFSFARPGSLMESNQTMETMAAFGEATWYVTDKLDITTGLRLDRNKVKADASFAGITNQGSDTFYSTSPKLVFGYQLTPETRVYALYSEGSKSGGFTRVSTPAIVNQSYDAQKVRNYEMGIKTRMLDERLWLSAATYFTKTDDYQLYLGFAPNQYLDNIGETEVKGISFDSHFAATDRLNLFAMWAYSKAEFTDYDATDTDLKGNATPYVPRSTANVGLEYDLPVPQSIGKLSFHTNALYTGTMYFDQENVDKQSSYTLWNAGLRWQPQHNVNVDLYGNNLSNKDYAVYMFNGGPGLGNLYQLGRGREIGVKLTLSY</sequence>
<evidence type="ECO:0000256" key="1">
    <source>
        <dbReference type="ARBA" id="ARBA00004571"/>
    </source>
</evidence>
<keyword evidence="8 12" id="KW-0798">TonB box</keyword>
<dbReference type="EMBL" id="APHR01000013">
    <property type="protein sequence ID" value="EMR13810.1"/>
    <property type="molecule type" value="Genomic_DNA"/>
</dbReference>
<reference evidence="16" key="1">
    <citation type="journal article" date="2013" name="Genome Announc.">
        <title>Draft Genome Sequence of Methylophaga lonarensis MPLT, a Haloalkaliphilic (Non-Methane-Utilizing) Methylotroph.</title>
        <authorList>
            <person name="Shetty S.A."/>
            <person name="Marathe N.P."/>
            <person name="Munot H."/>
            <person name="Antony C.P."/>
            <person name="Dhotre D.P."/>
            <person name="Murrell J.C."/>
            <person name="Shouche Y.S."/>
        </authorList>
    </citation>
    <scope>NUCLEOTIDE SEQUENCE [LARGE SCALE GENOMIC DNA]</scope>
    <source>
        <strain evidence="16">MPL</strain>
    </source>
</reference>
<keyword evidence="16" id="KW-0675">Receptor</keyword>
<evidence type="ECO:0000256" key="13">
    <source>
        <dbReference type="SAM" id="SignalP"/>
    </source>
</evidence>
<comment type="subcellular location">
    <subcellularLocation>
        <location evidence="1 11">Cell outer membrane</location>
        <topology evidence="1 11">Multi-pass membrane protein</topology>
    </subcellularLocation>
</comment>
<evidence type="ECO:0000256" key="6">
    <source>
        <dbReference type="ARBA" id="ARBA00023004"/>
    </source>
</evidence>